<dbReference type="GO" id="GO:0009733">
    <property type="term" value="P:response to auxin"/>
    <property type="evidence" value="ECO:0007669"/>
    <property type="project" value="InterPro"/>
</dbReference>
<dbReference type="AlphaFoldDB" id="A0A445DIN6"/>
<dbReference type="Pfam" id="PF02519">
    <property type="entry name" value="Auxin_inducible"/>
    <property type="match status" value="1"/>
</dbReference>
<sequence length="127" mass="14160">MKHTTMVAFLKENLSLHHCCPSIFALLLGLRHVLQDFPFTPKFTASRRVASFSAKQAISKSVQVPKGYLAVYVVDNQKRYLHSKSSSEVEEEFGYDHLMGGGYDHPIGGLTIPCSEHVFHQLASPLS</sequence>
<dbReference type="STRING" id="3818.A0A445DIN6"/>
<evidence type="ECO:0000256" key="1">
    <source>
        <dbReference type="ARBA" id="ARBA00006974"/>
    </source>
</evidence>
<name>A0A445DIN6_ARAHY</name>
<proteinExistence type="inferred from homology"/>
<dbReference type="PANTHER" id="PTHR31929">
    <property type="entry name" value="SAUR-LIKE AUXIN-RESPONSIVE PROTEIN FAMILY-RELATED"/>
    <property type="match status" value="1"/>
</dbReference>
<evidence type="ECO:0000313" key="2">
    <source>
        <dbReference type="EMBL" id="RYR63061.1"/>
    </source>
</evidence>
<dbReference type="Proteomes" id="UP000289738">
    <property type="component" value="Chromosome A04"/>
</dbReference>
<evidence type="ECO:0000313" key="3">
    <source>
        <dbReference type="Proteomes" id="UP000289738"/>
    </source>
</evidence>
<dbReference type="EMBL" id="SDMP01000004">
    <property type="protein sequence ID" value="RYR63061.1"/>
    <property type="molecule type" value="Genomic_DNA"/>
</dbReference>
<protein>
    <recommendedName>
        <fullName evidence="4">Auxin-induced protein</fullName>
    </recommendedName>
</protein>
<comment type="similarity">
    <text evidence="1">Belongs to the ARG7 family.</text>
</comment>
<accession>A0A445DIN6</accession>
<comment type="caution">
    <text evidence="2">The sequence shown here is derived from an EMBL/GenBank/DDBJ whole genome shotgun (WGS) entry which is preliminary data.</text>
</comment>
<organism evidence="2 3">
    <name type="scientific">Arachis hypogaea</name>
    <name type="common">Peanut</name>
    <dbReference type="NCBI Taxonomy" id="3818"/>
    <lineage>
        <taxon>Eukaryota</taxon>
        <taxon>Viridiplantae</taxon>
        <taxon>Streptophyta</taxon>
        <taxon>Embryophyta</taxon>
        <taxon>Tracheophyta</taxon>
        <taxon>Spermatophyta</taxon>
        <taxon>Magnoliopsida</taxon>
        <taxon>eudicotyledons</taxon>
        <taxon>Gunneridae</taxon>
        <taxon>Pentapetalae</taxon>
        <taxon>rosids</taxon>
        <taxon>fabids</taxon>
        <taxon>Fabales</taxon>
        <taxon>Fabaceae</taxon>
        <taxon>Papilionoideae</taxon>
        <taxon>50 kb inversion clade</taxon>
        <taxon>dalbergioids sensu lato</taxon>
        <taxon>Dalbergieae</taxon>
        <taxon>Pterocarpus clade</taxon>
        <taxon>Arachis</taxon>
    </lineage>
</organism>
<reference evidence="2 3" key="1">
    <citation type="submission" date="2019-01" db="EMBL/GenBank/DDBJ databases">
        <title>Sequencing of cultivated peanut Arachis hypogaea provides insights into genome evolution and oil improvement.</title>
        <authorList>
            <person name="Chen X."/>
        </authorList>
    </citation>
    <scope>NUCLEOTIDE SEQUENCE [LARGE SCALE GENOMIC DNA]</scope>
    <source>
        <strain evidence="3">cv. Fuhuasheng</strain>
        <tissue evidence="2">Leaves</tissue>
    </source>
</reference>
<dbReference type="InterPro" id="IPR003676">
    <property type="entry name" value="SAUR_fam"/>
</dbReference>
<keyword evidence="3" id="KW-1185">Reference proteome</keyword>
<evidence type="ECO:0008006" key="4">
    <source>
        <dbReference type="Google" id="ProtNLM"/>
    </source>
</evidence>
<gene>
    <name evidence="2" type="ORF">Ahy_A04g020851</name>
</gene>